<sequence>MGLLFPNFVKAEQKLEISSGSPFVDSNGKLNIIGVVTNLGTTSEQVTVGLDVQKKLDNSKTTIQDATFSKIVYPGKESPFKFKINEDYDVVGKPYVFRTKSTDDPYYNIILQNYSNFPVGENRELVGTLKNNGSVVVQNISVFASVHDKNGTQIDSIQSNVIPILQPGEIRPFSARPDSTIVKNANYFSCAGFDPDASINTLYLGNGKFLPYGLESVARISNFLYDNSTDSISFNADHYNPLGGFVTLKIPQLEDNQIITIFLDDLGVTDAQISKNGKTITTNIFIPPDEHSVRISGILHHS</sequence>
<dbReference type="InterPro" id="IPR047676">
    <property type="entry name" value="FxLYD_dom"/>
</dbReference>
<protein>
    <submittedName>
        <fullName evidence="1">Uncharacterized conserved protein</fullName>
    </submittedName>
</protein>
<evidence type="ECO:0000313" key="1">
    <source>
        <dbReference type="EMBL" id="ACY24573.1"/>
    </source>
</evidence>
<accession>D4N787</accession>
<dbReference type="NCBIfam" id="NF038353">
    <property type="entry name" value="FxLYD_dom"/>
    <property type="match status" value="1"/>
</dbReference>
<proteinExistence type="predicted"/>
<organism evidence="1">
    <name type="scientific">uncultured crenarchaeote 76h13</name>
    <dbReference type="NCBI Taxonomy" id="684059"/>
    <lineage>
        <taxon>Archaea</taxon>
        <taxon>Thermoproteota</taxon>
        <taxon>environmental samples</taxon>
    </lineage>
</organism>
<gene>
    <name evidence="1" type="ORF">76h13orf39</name>
</gene>
<dbReference type="EMBL" id="GU059108">
    <property type="protein sequence ID" value="ACY24573.1"/>
    <property type="molecule type" value="Genomic_DNA"/>
</dbReference>
<dbReference type="AlphaFoldDB" id="D4N787"/>
<reference evidence="1" key="1">
    <citation type="journal article" date="2010" name="Environ. Microbiol.">
        <title>Homologues of nitrite reductases in ammonia-oxidizing archaea: diversity and genomic context.</title>
        <authorList>
            <person name="Bartossek R."/>
            <person name="Nicol G.W."/>
            <person name="Lanzen A."/>
            <person name="Klenk H.P."/>
            <person name="Schleper C."/>
        </authorList>
    </citation>
    <scope>NUCLEOTIDE SEQUENCE</scope>
</reference>
<name>D4N787_9CREN</name>